<feature type="region of interest" description="Disordered" evidence="1">
    <location>
        <begin position="1"/>
        <end position="38"/>
    </location>
</feature>
<evidence type="ECO:0000256" key="1">
    <source>
        <dbReference type="SAM" id="MobiDB-lite"/>
    </source>
</evidence>
<comment type="caution">
    <text evidence="2">The sequence shown here is derived from an EMBL/GenBank/DDBJ whole genome shotgun (WGS) entry which is preliminary data.</text>
</comment>
<dbReference type="Proteomes" id="UP001054902">
    <property type="component" value="Unassembled WGS sequence"/>
</dbReference>
<organism evidence="2 3">
    <name type="scientific">Chaetoceros tenuissimus</name>
    <dbReference type="NCBI Taxonomy" id="426638"/>
    <lineage>
        <taxon>Eukaryota</taxon>
        <taxon>Sar</taxon>
        <taxon>Stramenopiles</taxon>
        <taxon>Ochrophyta</taxon>
        <taxon>Bacillariophyta</taxon>
        <taxon>Coscinodiscophyceae</taxon>
        <taxon>Chaetocerotophycidae</taxon>
        <taxon>Chaetocerotales</taxon>
        <taxon>Chaetocerotaceae</taxon>
        <taxon>Chaetoceros</taxon>
    </lineage>
</organism>
<feature type="compositionally biased region" description="Polar residues" evidence="1">
    <location>
        <begin position="1"/>
        <end position="16"/>
    </location>
</feature>
<dbReference type="AlphaFoldDB" id="A0AAD3CH67"/>
<protein>
    <submittedName>
        <fullName evidence="2">Uncharacterized protein</fullName>
    </submittedName>
</protein>
<evidence type="ECO:0000313" key="3">
    <source>
        <dbReference type="Proteomes" id="UP001054902"/>
    </source>
</evidence>
<gene>
    <name evidence="2" type="ORF">CTEN210_01240</name>
</gene>
<keyword evidence="3" id="KW-1185">Reference proteome</keyword>
<evidence type="ECO:0000313" key="2">
    <source>
        <dbReference type="EMBL" id="GFH44766.1"/>
    </source>
</evidence>
<proteinExistence type="predicted"/>
<name>A0AAD3CH67_9STRA</name>
<dbReference type="EMBL" id="BLLK01000020">
    <property type="protein sequence ID" value="GFH44766.1"/>
    <property type="molecule type" value="Genomic_DNA"/>
</dbReference>
<reference evidence="2 3" key="1">
    <citation type="journal article" date="2021" name="Sci. Rep.">
        <title>The genome of the diatom Chaetoceros tenuissimus carries an ancient integrated fragment of an extant virus.</title>
        <authorList>
            <person name="Hongo Y."/>
            <person name="Kimura K."/>
            <person name="Takaki Y."/>
            <person name="Yoshida Y."/>
            <person name="Baba S."/>
            <person name="Kobayashi G."/>
            <person name="Nagasaki K."/>
            <person name="Hano T."/>
            <person name="Tomaru Y."/>
        </authorList>
    </citation>
    <scope>NUCLEOTIDE SEQUENCE [LARGE SCALE GENOMIC DNA]</scope>
    <source>
        <strain evidence="2 3">NIES-3715</strain>
    </source>
</reference>
<sequence>MKKESPTQPTRTNQIAMTPIRCLEEDETSGTYPSPPEMERKRYYDLATTDGFLQLNQNQNFPSLFIPTLDHRTVHQADVEKDNDSTSFYLMPRKKLHFRSTRKVTNERCISRHDYQHWQRDEYEEASFNNGNRFIPIGRSLNSEI</sequence>
<accession>A0AAD3CH67</accession>